<dbReference type="InterPro" id="IPR049450">
    <property type="entry name" value="ACOT8-like_C"/>
</dbReference>
<proteinExistence type="predicted"/>
<dbReference type="GeneID" id="92037151"/>
<dbReference type="Proteomes" id="UP001360953">
    <property type="component" value="Unassembled WGS sequence"/>
</dbReference>
<keyword evidence="4" id="KW-1185">Reference proteome</keyword>
<organism evidence="3 4">
    <name type="scientific">Phyllosticta citribraziliensis</name>
    <dbReference type="NCBI Taxonomy" id="989973"/>
    <lineage>
        <taxon>Eukaryota</taxon>
        <taxon>Fungi</taxon>
        <taxon>Dikarya</taxon>
        <taxon>Ascomycota</taxon>
        <taxon>Pezizomycotina</taxon>
        <taxon>Dothideomycetes</taxon>
        <taxon>Dothideomycetes incertae sedis</taxon>
        <taxon>Botryosphaeriales</taxon>
        <taxon>Phyllostictaceae</taxon>
        <taxon>Phyllosticta</taxon>
    </lineage>
</organism>
<gene>
    <name evidence="3" type="ORF">J3D65DRAFT_91536</name>
</gene>
<accession>A0ABR1LA04</accession>
<dbReference type="Gene3D" id="2.40.160.210">
    <property type="entry name" value="Acyl-CoA thioesterase, double hotdog domain"/>
    <property type="match status" value="1"/>
</dbReference>
<dbReference type="Pfam" id="PF20789">
    <property type="entry name" value="4HBT_3C"/>
    <property type="match status" value="1"/>
</dbReference>
<reference evidence="3 4" key="1">
    <citation type="submission" date="2024-04" db="EMBL/GenBank/DDBJ databases">
        <title>Phyllosticta paracitricarpa is synonymous to the EU quarantine fungus P. citricarpa based on phylogenomic analyses.</title>
        <authorList>
            <consortium name="Lawrence Berkeley National Laboratory"/>
            <person name="Van ingen-buijs V.A."/>
            <person name="Van westerhoven A.C."/>
            <person name="Haridas S."/>
            <person name="Skiadas P."/>
            <person name="Martin F."/>
            <person name="Groenewald J.Z."/>
            <person name="Crous P.W."/>
            <person name="Seidl M.F."/>
        </authorList>
    </citation>
    <scope>NUCLEOTIDE SEQUENCE [LARGE SCALE GENOMIC DNA]</scope>
    <source>
        <strain evidence="3 4">CPC 17464</strain>
    </source>
</reference>
<protein>
    <submittedName>
        <fullName evidence="3">Thioesterase-like superfamily-domain-containing protein</fullName>
    </submittedName>
</protein>
<dbReference type="Pfam" id="PF13622">
    <property type="entry name" value="4HBT_3"/>
    <property type="match status" value="1"/>
</dbReference>
<dbReference type="InterPro" id="IPR042171">
    <property type="entry name" value="Acyl-CoA_hotdog"/>
</dbReference>
<dbReference type="EMBL" id="JBBPEH010000011">
    <property type="protein sequence ID" value="KAK7532074.1"/>
    <property type="molecule type" value="Genomic_DNA"/>
</dbReference>
<evidence type="ECO:0000259" key="1">
    <source>
        <dbReference type="Pfam" id="PF13622"/>
    </source>
</evidence>
<dbReference type="PANTHER" id="PTHR38110">
    <property type="entry name" value="CHROMOSOME 23, WHOLE GENOME SHOTGUN SEQUENCE"/>
    <property type="match status" value="1"/>
</dbReference>
<dbReference type="RefSeq" id="XP_066651742.1">
    <property type="nucleotide sequence ID" value="XM_066804245.1"/>
</dbReference>
<evidence type="ECO:0000313" key="3">
    <source>
        <dbReference type="EMBL" id="KAK7532074.1"/>
    </source>
</evidence>
<comment type="caution">
    <text evidence="3">The sequence shown here is derived from an EMBL/GenBank/DDBJ whole genome shotgun (WGS) entry which is preliminary data.</text>
</comment>
<feature type="domain" description="Acyl-CoA thioesterase-like C-terminal" evidence="2">
    <location>
        <begin position="168"/>
        <end position="281"/>
    </location>
</feature>
<evidence type="ECO:0000313" key="4">
    <source>
        <dbReference type="Proteomes" id="UP001360953"/>
    </source>
</evidence>
<dbReference type="SUPFAM" id="SSF54637">
    <property type="entry name" value="Thioesterase/thiol ester dehydrase-isomerase"/>
    <property type="match status" value="2"/>
</dbReference>
<feature type="domain" description="Acyl-CoA thioesterase-like N-terminal HotDog" evidence="1">
    <location>
        <begin position="23"/>
        <end position="111"/>
    </location>
</feature>
<dbReference type="InterPro" id="IPR029069">
    <property type="entry name" value="HotDog_dom_sf"/>
</dbReference>
<dbReference type="PANTHER" id="PTHR38110:SF1">
    <property type="entry name" value="THIOESTERASE DOMAIN-CONTAINING PROTEIN"/>
    <property type="match status" value="1"/>
</dbReference>
<name>A0ABR1LA04_9PEZI</name>
<sequence>MASFAEASAVKPLTSHSYAANFDSSWCVGSVPHGGFVTAVFLQVAAAHFRTTLARQNQPHTITLHLEFLRRTQEGPAVFTVQDLKLGRQTSNIHVSLSQGGREAVVGYLTNSNLHAEEGISLETDWSLHPPPPSVDLARLVQDKDEHWELQKNRPFPNFRKVYGHVRTHLPRRGQAMRSLADEWLRFPNGERFTNESVGLVADLWPQIVEAYKSPADQALSWYPTLLLNLDVKKALPAEGVEWLFARVRAKKIRNGRQDLEVVIMDETGDIIALSSQVALILDSSRNTAKRRPNKEGKL</sequence>
<dbReference type="InterPro" id="IPR049449">
    <property type="entry name" value="TesB_ACOT8-like_N"/>
</dbReference>
<evidence type="ECO:0000259" key="2">
    <source>
        <dbReference type="Pfam" id="PF20789"/>
    </source>
</evidence>
<dbReference type="InterPro" id="IPR052389">
    <property type="entry name" value="Sec_Metab_Biosynth-Assoc"/>
</dbReference>